<evidence type="ECO:0000313" key="1">
    <source>
        <dbReference type="EMBL" id="CAE7420530.1"/>
    </source>
</evidence>
<name>A0A812R4B3_9DINO</name>
<proteinExistence type="predicted"/>
<dbReference type="EMBL" id="CAJNDS010002301">
    <property type="protein sequence ID" value="CAE7420530.1"/>
    <property type="molecule type" value="Genomic_DNA"/>
</dbReference>
<keyword evidence="2" id="KW-1185">Reference proteome</keyword>
<evidence type="ECO:0000313" key="2">
    <source>
        <dbReference type="Proteomes" id="UP000604046"/>
    </source>
</evidence>
<comment type="caution">
    <text evidence="1">The sequence shown here is derived from an EMBL/GenBank/DDBJ whole genome shotgun (WGS) entry which is preliminary data.</text>
</comment>
<organism evidence="1 2">
    <name type="scientific">Symbiodinium natans</name>
    <dbReference type="NCBI Taxonomy" id="878477"/>
    <lineage>
        <taxon>Eukaryota</taxon>
        <taxon>Sar</taxon>
        <taxon>Alveolata</taxon>
        <taxon>Dinophyceae</taxon>
        <taxon>Suessiales</taxon>
        <taxon>Symbiodiniaceae</taxon>
        <taxon>Symbiodinium</taxon>
    </lineage>
</organism>
<dbReference type="AlphaFoldDB" id="A0A812R4B3"/>
<accession>A0A812R4B3</accession>
<dbReference type="Proteomes" id="UP000604046">
    <property type="component" value="Unassembled WGS sequence"/>
</dbReference>
<protein>
    <submittedName>
        <fullName evidence="1">Uncharacterized protein</fullName>
    </submittedName>
</protein>
<reference evidence="1" key="1">
    <citation type="submission" date="2021-02" db="EMBL/GenBank/DDBJ databases">
        <authorList>
            <person name="Dougan E. K."/>
            <person name="Rhodes N."/>
            <person name="Thang M."/>
            <person name="Chan C."/>
        </authorList>
    </citation>
    <scope>NUCLEOTIDE SEQUENCE</scope>
</reference>
<dbReference type="OrthoDB" id="407828at2759"/>
<sequence length="282" mass="32215">MAEQWRAIVEQEHWQCDDNVELKGDVARIARLQYSEAQQLGETEGFTRIVHLLDQLLRRCEADKVWRPSFEKLKLHHVLDDLCLDPHTQTELLKGIGGCLHADVERECAHREVTIDLPGRRLALNLPEDVKPPRVQELVAEIWNCQPSQIRIVTDVGPHRPLPQADLHMVKKPIGRRGSVMDFAMEMDAWPEDDLKQELIGFIQNLDHRPLSSTPDQTWGSSGELAAMVAEISGLLQPRITRGPKSDVQSEMYEEILNLLRDHLRDKPSTTPAQMLEVLKSF</sequence>
<gene>
    <name evidence="1" type="ORF">SNAT2548_LOCUS22874</name>
</gene>